<evidence type="ECO:0000313" key="5">
    <source>
        <dbReference type="Proteomes" id="UP000246352"/>
    </source>
</evidence>
<dbReference type="PANTHER" id="PTHR44757:SF2">
    <property type="entry name" value="BIOFILM ARCHITECTURE MAINTENANCE PROTEIN MBAA"/>
    <property type="match status" value="1"/>
</dbReference>
<dbReference type="SUPFAM" id="SSF141868">
    <property type="entry name" value="EAL domain-like"/>
    <property type="match status" value="1"/>
</dbReference>
<evidence type="ECO:0000259" key="3">
    <source>
        <dbReference type="PROSITE" id="PS50887"/>
    </source>
</evidence>
<dbReference type="SMART" id="SM00267">
    <property type="entry name" value="GGDEF"/>
    <property type="match status" value="1"/>
</dbReference>
<dbReference type="Proteomes" id="UP000246352">
    <property type="component" value="Unassembled WGS sequence"/>
</dbReference>
<dbReference type="CDD" id="cd01949">
    <property type="entry name" value="GGDEF"/>
    <property type="match status" value="1"/>
</dbReference>
<dbReference type="InterPro" id="IPR000160">
    <property type="entry name" value="GGDEF_dom"/>
</dbReference>
<keyword evidence="1" id="KW-0812">Transmembrane</keyword>
<dbReference type="InterPro" id="IPR029787">
    <property type="entry name" value="Nucleotide_cyclase"/>
</dbReference>
<dbReference type="AlphaFoldDB" id="A0A317PIK7"/>
<gene>
    <name evidence="4" type="ORF">DFR52_104562</name>
</gene>
<feature type="domain" description="GGDEF" evidence="3">
    <location>
        <begin position="125"/>
        <end position="259"/>
    </location>
</feature>
<evidence type="ECO:0000256" key="1">
    <source>
        <dbReference type="SAM" id="Phobius"/>
    </source>
</evidence>
<dbReference type="Gene3D" id="3.20.20.450">
    <property type="entry name" value="EAL domain"/>
    <property type="match status" value="1"/>
</dbReference>
<dbReference type="PANTHER" id="PTHR44757">
    <property type="entry name" value="DIGUANYLATE CYCLASE DGCP"/>
    <property type="match status" value="1"/>
</dbReference>
<feature type="transmembrane region" description="Helical" evidence="1">
    <location>
        <begin position="12"/>
        <end position="37"/>
    </location>
</feature>
<name>A0A317PIK7_9HYPH</name>
<keyword evidence="5" id="KW-1185">Reference proteome</keyword>
<evidence type="ECO:0000313" key="4">
    <source>
        <dbReference type="EMBL" id="PWV99268.1"/>
    </source>
</evidence>
<comment type="caution">
    <text evidence="4">The sequence shown here is derived from an EMBL/GenBank/DDBJ whole genome shotgun (WGS) entry which is preliminary data.</text>
</comment>
<dbReference type="InterPro" id="IPR052155">
    <property type="entry name" value="Biofilm_reg_signaling"/>
</dbReference>
<dbReference type="Pfam" id="PF00563">
    <property type="entry name" value="EAL"/>
    <property type="match status" value="1"/>
</dbReference>
<accession>A0A317PIK7</accession>
<dbReference type="SMART" id="SM00052">
    <property type="entry name" value="EAL"/>
    <property type="match status" value="1"/>
</dbReference>
<dbReference type="PROSITE" id="PS50883">
    <property type="entry name" value="EAL"/>
    <property type="match status" value="1"/>
</dbReference>
<organism evidence="4 5">
    <name type="scientific">Hoeflea marina</name>
    <dbReference type="NCBI Taxonomy" id="274592"/>
    <lineage>
        <taxon>Bacteria</taxon>
        <taxon>Pseudomonadati</taxon>
        <taxon>Pseudomonadota</taxon>
        <taxon>Alphaproteobacteria</taxon>
        <taxon>Hyphomicrobiales</taxon>
        <taxon>Rhizobiaceae</taxon>
        <taxon>Hoeflea</taxon>
    </lineage>
</organism>
<keyword evidence="1" id="KW-1133">Transmembrane helix</keyword>
<dbReference type="InterPro" id="IPR001633">
    <property type="entry name" value="EAL_dom"/>
</dbReference>
<dbReference type="InterPro" id="IPR043128">
    <property type="entry name" value="Rev_trsase/Diguanyl_cyclase"/>
</dbReference>
<dbReference type="EMBL" id="QGTR01000004">
    <property type="protein sequence ID" value="PWV99268.1"/>
    <property type="molecule type" value="Genomic_DNA"/>
</dbReference>
<dbReference type="NCBIfam" id="TIGR00254">
    <property type="entry name" value="GGDEF"/>
    <property type="match status" value="1"/>
</dbReference>
<dbReference type="SUPFAM" id="SSF55073">
    <property type="entry name" value="Nucleotide cyclase"/>
    <property type="match status" value="1"/>
</dbReference>
<dbReference type="PROSITE" id="PS50887">
    <property type="entry name" value="GGDEF"/>
    <property type="match status" value="1"/>
</dbReference>
<dbReference type="Gene3D" id="3.30.70.270">
    <property type="match status" value="1"/>
</dbReference>
<feature type="domain" description="EAL" evidence="2">
    <location>
        <begin position="267"/>
        <end position="518"/>
    </location>
</feature>
<feature type="transmembrane region" description="Helical" evidence="1">
    <location>
        <begin position="43"/>
        <end position="69"/>
    </location>
</feature>
<protein>
    <submittedName>
        <fullName evidence="4">Diguanylate cyclase (GGDEF)-like protein</fullName>
    </submittedName>
</protein>
<dbReference type="InterPro" id="IPR035919">
    <property type="entry name" value="EAL_sf"/>
</dbReference>
<sequence length="536" mass="57447">MMLNSFLPDMQGRYAIAGSAIGALAPLTLVVGAWAPSASASDIALTVATCAVWGAALASPLLLGGMFALAGRAQSRLRAELQSERAGTDQLRHTAYHDAVTGLRNRHALSEDVSAIMAAGLDLERRPAMLLLDLDRFKVINDTMGHHAGDEVLLAITRRLKAHCGESRSVYRLGGDEFVIIWDGAPGRGEVEEFVLALQAAVFRPVRHAGAEIDTSGSIGIAFMTPADETVSTVLKRADLALYQAKETSGPSHCFFTLDMDEDLQLRRQFEHSMRMALAGDGFRLDYRPVADAVSLDTRLYEACLRWTHPEHGDVAPTLFLPLAREAGLITQIDRWMLRKAISDASMWPEDIAVLIPVSTRKLIKPGFSEQIRRLLAEFDVAPERLTLSVTSDALGAGFAPLAQPAIDGLRGLGVSVSVSGFGLGEINLAALQEAGVDEVRIDMEQMRQFAGEGREENLLQLLVGFAGSLGAGVTLEGIDTEADLAAARRLGVARFQGGAAGVPLPAMQVGLTRRLVPLNGSRIGGMPRLRLAVSC</sequence>
<evidence type="ECO:0000259" key="2">
    <source>
        <dbReference type="PROSITE" id="PS50883"/>
    </source>
</evidence>
<dbReference type="Pfam" id="PF00990">
    <property type="entry name" value="GGDEF"/>
    <property type="match status" value="1"/>
</dbReference>
<keyword evidence="1" id="KW-0472">Membrane</keyword>
<dbReference type="CDD" id="cd01948">
    <property type="entry name" value="EAL"/>
    <property type="match status" value="1"/>
</dbReference>
<reference evidence="4 5" key="1">
    <citation type="submission" date="2018-05" db="EMBL/GenBank/DDBJ databases">
        <title>Genomic Encyclopedia of Type Strains, Phase IV (KMG-IV): sequencing the most valuable type-strain genomes for metagenomic binning, comparative biology and taxonomic classification.</title>
        <authorList>
            <person name="Goeker M."/>
        </authorList>
    </citation>
    <scope>NUCLEOTIDE SEQUENCE [LARGE SCALE GENOMIC DNA]</scope>
    <source>
        <strain evidence="4 5">DSM 16791</strain>
    </source>
</reference>
<proteinExistence type="predicted"/>